<evidence type="ECO:0000259" key="8">
    <source>
        <dbReference type="Pfam" id="PF18578"/>
    </source>
</evidence>
<dbReference type="InterPro" id="IPR046382">
    <property type="entry name" value="Raf1_cyn"/>
</dbReference>
<dbReference type="PANTHER" id="PTHR35299">
    <property type="entry name" value="RUBISCO ACCUMULATION FACTOR 1"/>
    <property type="match status" value="1"/>
</dbReference>
<evidence type="ECO:0000259" key="7">
    <source>
        <dbReference type="Pfam" id="PF18087"/>
    </source>
</evidence>
<evidence type="ECO:0000259" key="9">
    <source>
        <dbReference type="Pfam" id="PF18579"/>
    </source>
</evidence>
<feature type="domain" description="Rubisco accumulation factor 1 alpha-helical" evidence="8">
    <location>
        <begin position="82"/>
        <end position="187"/>
    </location>
</feature>
<comment type="subunit">
    <text evidence="6">Homodimer. Forms an RbcL(8)-Raf1(8) complex. Forms complexes of many stoichiometries with RbcL with and without RbcS. RbcX and Raf1 can bind simultaneously to RbcL.</text>
</comment>
<dbReference type="Pfam" id="PF18087">
    <property type="entry name" value="RuBisCo_chap_C"/>
    <property type="match status" value="1"/>
</dbReference>
<dbReference type="InterPro" id="IPR041358">
    <property type="entry name" value="Raf1_N"/>
</dbReference>
<evidence type="ECO:0000256" key="6">
    <source>
        <dbReference type="HAMAP-Rule" id="MF_00856"/>
    </source>
</evidence>
<name>A0A8J7Z0M7_9CYAN</name>
<dbReference type="InterPro" id="IPR040858">
    <property type="entry name" value="Raf1_C"/>
</dbReference>
<reference evidence="10" key="1">
    <citation type="submission" date="2019-12" db="EMBL/GenBank/DDBJ databases">
        <title>High-Quality draft genome sequences of three cyanobacteria isolated from the limestone walls of the Old Cathedral of Coimbra.</title>
        <authorList>
            <person name="Tiago I."/>
            <person name="Soares F."/>
            <person name="Portugal A."/>
        </authorList>
    </citation>
    <scope>NUCLEOTIDE SEQUENCE</scope>
    <source>
        <strain evidence="10">A</strain>
    </source>
</reference>
<dbReference type="GO" id="GO:0005737">
    <property type="term" value="C:cytoplasm"/>
    <property type="evidence" value="ECO:0007669"/>
    <property type="project" value="UniProtKB-SubCell"/>
</dbReference>
<dbReference type="GO" id="GO:0015979">
    <property type="term" value="P:photosynthesis"/>
    <property type="evidence" value="ECO:0007669"/>
    <property type="project" value="UniProtKB-KW"/>
</dbReference>
<evidence type="ECO:0000313" key="11">
    <source>
        <dbReference type="Proteomes" id="UP000646053"/>
    </source>
</evidence>
<proteinExistence type="inferred from homology"/>
<comment type="similarity">
    <text evidence="6">Belongs to the RAF family.</text>
</comment>
<comment type="subcellular location">
    <subcellularLocation>
        <location evidence="6">Cytoplasm</location>
    </subcellularLocation>
</comment>
<comment type="caution">
    <text evidence="10">The sequence shown here is derived from an EMBL/GenBank/DDBJ whole genome shotgun (WGS) entry which is preliminary data.</text>
</comment>
<evidence type="ECO:0000313" key="10">
    <source>
        <dbReference type="EMBL" id="NDJ16006.1"/>
    </source>
</evidence>
<keyword evidence="3 6" id="KW-0143">Chaperone</keyword>
<keyword evidence="1 6" id="KW-0963">Cytoplasm</keyword>
<keyword evidence="4 6" id="KW-0120">Carbon dioxide fixation</keyword>
<evidence type="ECO:0000256" key="2">
    <source>
        <dbReference type="ARBA" id="ARBA00022531"/>
    </source>
</evidence>
<evidence type="ECO:0000256" key="1">
    <source>
        <dbReference type="ARBA" id="ARBA00022490"/>
    </source>
</evidence>
<dbReference type="InterPro" id="IPR040781">
    <property type="entry name" value="Raf1_HTH"/>
</dbReference>
<feature type="region of interest" description="N-terminal alpha-helix" evidence="6">
    <location>
        <begin position="8"/>
        <end position="189"/>
    </location>
</feature>
<evidence type="ECO:0000256" key="4">
    <source>
        <dbReference type="ARBA" id="ARBA00023300"/>
    </source>
</evidence>
<comment type="function">
    <text evidence="6">A major RuBisCO chaperone. Acts after GroEL-GroES chaperonin to fold and/or assemble the large subunit of RuBisCO (ccbL, rbcL). Cooperates with RbcX in RbcL folding, plays the major role in assembly of dimers into RbcL(8)-Raf1(8) intermediate complexes. RbcS replaces Raf1, leading to holoenzyme formation.</text>
</comment>
<protein>
    <recommendedName>
        <fullName evidence="5 6">RuBisCO accumulation factor 1</fullName>
    </recommendedName>
</protein>
<dbReference type="EMBL" id="WVIE01000002">
    <property type="protein sequence ID" value="NDJ16006.1"/>
    <property type="molecule type" value="Genomic_DNA"/>
</dbReference>
<comment type="domain">
    <text evidence="6">Has 3 domains, the N-terminal alpha-helical domain, an extended flexible linker and the C-terminal beta-sheet domain. The 2 C-terminal beta-sheet domains are swapped and pack against each other to form the dimer interface.</text>
</comment>
<feature type="region of interest" description="C-terminal beta-sheet" evidence="6">
    <location>
        <begin position="213"/>
        <end position="339"/>
    </location>
</feature>
<dbReference type="InterPro" id="IPR037494">
    <property type="entry name" value="RAF1"/>
</dbReference>
<dbReference type="Pfam" id="PF18578">
    <property type="entry name" value="Raf1_N"/>
    <property type="match status" value="1"/>
</dbReference>
<dbReference type="GO" id="GO:0015977">
    <property type="term" value="P:carbon fixation"/>
    <property type="evidence" value="ECO:0007669"/>
    <property type="project" value="UniProtKB-UniRule"/>
</dbReference>
<sequence length="353" mass="39689">MTDTPENGQNVAELLQSLRRKEGKWVEWAHACQTLQKAGYSPQAIFEETGFEPIQQNQIVVASQVYDTLLAVGVSDAVKEFFGQRSSDILYELRILTQRDRASAAELVFAHKLDADEVHEVARALKDFSRFGTPPDEFTTHPGDGVAYQAWKAAKQKTDLQERSRLIARGLKFAHSATARQAVEKLLTDFTVTPSRPAPRLPLYRLESDEELPRIVPVVGKLPLTKADLDAVPMVEEVGAFHLVQFSGIGAWVTLPGWQVVRTADDPIALLCDSDKLPNPPSGVAEEVVVVIDRAQRDWQADSYFLMAEDDQLRLRWFEEAPEVALLGRVVLVMRPKKVLDEDYTKELWQIDE</sequence>
<dbReference type="Proteomes" id="UP000646053">
    <property type="component" value="Unassembled WGS sequence"/>
</dbReference>
<gene>
    <name evidence="6" type="primary">raf1</name>
    <name evidence="10" type="ORF">GS601_01680</name>
</gene>
<feature type="domain" description="Rubisco accumulation factor 1 C-terminal" evidence="7">
    <location>
        <begin position="201"/>
        <end position="338"/>
    </location>
</feature>
<evidence type="ECO:0000256" key="3">
    <source>
        <dbReference type="ARBA" id="ARBA00023186"/>
    </source>
</evidence>
<dbReference type="PANTHER" id="PTHR35299:SF6">
    <property type="entry name" value="RUBISCO ACCUMULATION FACTOR 1"/>
    <property type="match status" value="1"/>
</dbReference>
<feature type="domain" description="Rubisco accumulation factor 1 helix turn helix" evidence="9">
    <location>
        <begin position="11"/>
        <end position="69"/>
    </location>
</feature>
<dbReference type="HAMAP" id="MF_00856">
    <property type="entry name" value="Raf1"/>
    <property type="match status" value="1"/>
</dbReference>
<keyword evidence="11" id="KW-1185">Reference proteome</keyword>
<dbReference type="RefSeq" id="WP_162421533.1">
    <property type="nucleotide sequence ID" value="NZ_WVIE01000002.1"/>
</dbReference>
<dbReference type="GO" id="GO:0110102">
    <property type="term" value="P:ribulose bisphosphate carboxylase complex assembly"/>
    <property type="evidence" value="ECO:0007669"/>
    <property type="project" value="UniProtKB-UniRule"/>
</dbReference>
<keyword evidence="2 6" id="KW-0602">Photosynthesis</keyword>
<dbReference type="Pfam" id="PF18579">
    <property type="entry name" value="Raf1_HTH"/>
    <property type="match status" value="1"/>
</dbReference>
<organism evidence="10 11">
    <name type="scientific">Myxacorys almedinensis A</name>
    <dbReference type="NCBI Taxonomy" id="2690445"/>
    <lineage>
        <taxon>Bacteria</taxon>
        <taxon>Bacillati</taxon>
        <taxon>Cyanobacteriota</taxon>
        <taxon>Cyanophyceae</taxon>
        <taxon>Leptolyngbyales</taxon>
        <taxon>Leptolyngbyaceae</taxon>
        <taxon>Myxacorys</taxon>
        <taxon>Myxacorys almedinensis</taxon>
    </lineage>
</organism>
<evidence type="ECO:0000256" key="5">
    <source>
        <dbReference type="ARBA" id="ARBA00023859"/>
    </source>
</evidence>
<dbReference type="AlphaFoldDB" id="A0A8J7Z0M7"/>
<accession>A0A8J7Z0M7</accession>